<evidence type="ECO:0000256" key="11">
    <source>
        <dbReference type="ARBA" id="ARBA00022990"/>
    </source>
</evidence>
<sequence>MSASVVPFSQAHRFYVKSLYRRFLTNSLNWTINRALWREKAIEIRAEFERNRNITDPRALAIVLEQAEAKLAEELHPDPYRVPTAPDGTKWERNTPPPMFTPAEKEAARQAINESVGFM</sequence>
<evidence type="ECO:0000256" key="12">
    <source>
        <dbReference type="ARBA" id="ARBA00023128"/>
    </source>
</evidence>
<evidence type="ECO:0000256" key="5">
    <source>
        <dbReference type="ARBA" id="ARBA00018684"/>
    </source>
</evidence>
<evidence type="ECO:0000313" key="18">
    <source>
        <dbReference type="EMBL" id="KAK1923800.1"/>
    </source>
</evidence>
<evidence type="ECO:0000256" key="4">
    <source>
        <dbReference type="ARBA" id="ARBA00011790"/>
    </source>
</evidence>
<reference evidence="18" key="1">
    <citation type="submission" date="2023-02" db="EMBL/GenBank/DDBJ databases">
        <title>Identification and recombinant expression of a fungal hydrolase from Papiliotrema laurentii that hydrolyzes apple cutin and clears colloidal polyester polyurethane.</title>
        <authorList>
            <consortium name="DOE Joint Genome Institute"/>
            <person name="Roman V.A."/>
            <person name="Bojanowski C."/>
            <person name="Crable B.R."/>
            <person name="Wagner D.N."/>
            <person name="Hung C.S."/>
            <person name="Nadeau L.J."/>
            <person name="Schratz L."/>
            <person name="Haridas S."/>
            <person name="Pangilinan J."/>
            <person name="Lipzen A."/>
            <person name="Na H."/>
            <person name="Yan M."/>
            <person name="Ng V."/>
            <person name="Grigoriev I.V."/>
            <person name="Spatafora J.W."/>
            <person name="Barlow D."/>
            <person name="Biffinger J."/>
            <person name="Kelley-Loughnane N."/>
            <person name="Varaljay V.A."/>
            <person name="Crookes-Goodson W.J."/>
        </authorList>
    </citation>
    <scope>NUCLEOTIDE SEQUENCE</scope>
    <source>
        <strain evidence="18">5307AH</strain>
    </source>
</reference>
<evidence type="ECO:0000256" key="3">
    <source>
        <dbReference type="ARBA" id="ARBA00009508"/>
    </source>
</evidence>
<comment type="subcellular location">
    <subcellularLocation>
        <location evidence="2">Mitochondrion inner membrane</location>
        <topology evidence="2">Peripheral membrane protein</topology>
        <orientation evidence="2">Matrix side</orientation>
    </subcellularLocation>
</comment>
<dbReference type="Proteomes" id="UP001182556">
    <property type="component" value="Unassembled WGS sequence"/>
</dbReference>
<comment type="similarity">
    <text evidence="3">Belongs to the complex I LYR family.</text>
</comment>
<dbReference type="AlphaFoldDB" id="A0AAD9FLK8"/>
<keyword evidence="12" id="KW-0496">Mitochondrion</keyword>
<evidence type="ECO:0000256" key="14">
    <source>
        <dbReference type="ARBA" id="ARBA00030192"/>
    </source>
</evidence>
<comment type="caution">
    <text evidence="18">The sequence shown here is derived from an EMBL/GenBank/DDBJ whole genome shotgun (WGS) entry which is preliminary data.</text>
</comment>
<proteinExistence type="inferred from homology"/>
<protein>
    <recommendedName>
        <fullName evidence="5">NADH dehydrogenase [ubiquinone] 1 beta subcomplex subunit 9</fullName>
    </recommendedName>
    <alternativeName>
        <fullName evidence="14">Complex I-B22</fullName>
    </alternativeName>
    <alternativeName>
        <fullName evidence="15">NADH-ubiquinone oxidoreductase B22 subunit</fullName>
    </alternativeName>
</protein>
<keyword evidence="9" id="KW-0999">Mitochondrion inner membrane</keyword>
<keyword evidence="7" id="KW-0597">Phosphoprotein</keyword>
<dbReference type="GO" id="GO:0005743">
    <property type="term" value="C:mitochondrial inner membrane"/>
    <property type="evidence" value="ECO:0007669"/>
    <property type="project" value="UniProtKB-SubCell"/>
</dbReference>
<dbReference type="PANTHER" id="PTHR12868:SF0">
    <property type="entry name" value="NADH DEHYDROGENASE [UBIQUINONE] 1 BETA SUBCOMPLEX SUBUNIT 9"/>
    <property type="match status" value="1"/>
</dbReference>
<evidence type="ECO:0000256" key="9">
    <source>
        <dbReference type="ARBA" id="ARBA00022792"/>
    </source>
</evidence>
<organism evidence="18 19">
    <name type="scientific">Papiliotrema laurentii</name>
    <name type="common">Cryptococcus laurentii</name>
    <dbReference type="NCBI Taxonomy" id="5418"/>
    <lineage>
        <taxon>Eukaryota</taxon>
        <taxon>Fungi</taxon>
        <taxon>Dikarya</taxon>
        <taxon>Basidiomycota</taxon>
        <taxon>Agaricomycotina</taxon>
        <taxon>Tremellomycetes</taxon>
        <taxon>Tremellales</taxon>
        <taxon>Rhynchogastremaceae</taxon>
        <taxon>Papiliotrema</taxon>
    </lineage>
</organism>
<dbReference type="InterPro" id="IPR008011">
    <property type="entry name" value="Complex1_LYR_dom"/>
</dbReference>
<evidence type="ECO:0000256" key="8">
    <source>
        <dbReference type="ARBA" id="ARBA00022660"/>
    </source>
</evidence>
<evidence type="ECO:0000259" key="17">
    <source>
        <dbReference type="Pfam" id="PF05347"/>
    </source>
</evidence>
<comment type="subunit">
    <text evidence="4">Mammalian complex I is composed of 45 different subunits.</text>
</comment>
<evidence type="ECO:0000256" key="7">
    <source>
        <dbReference type="ARBA" id="ARBA00022553"/>
    </source>
</evidence>
<keyword evidence="6" id="KW-0813">Transport</keyword>
<comment type="function">
    <text evidence="1">Accessory subunit of the mitochondrial membrane respiratory chain NADH dehydrogenase (Complex I), that is believed to be not involved in catalysis. Complex I functions in the transfer of electrons from NADH to the respiratory chain. The immediate electron acceptor for the enzyme is believed to be ubiquinone.</text>
</comment>
<evidence type="ECO:0000256" key="15">
    <source>
        <dbReference type="ARBA" id="ARBA00032528"/>
    </source>
</evidence>
<gene>
    <name evidence="18" type="ORF">DB88DRAFT_492493</name>
</gene>
<keyword evidence="19" id="KW-1185">Reference proteome</keyword>
<dbReference type="GO" id="GO:0006120">
    <property type="term" value="P:mitochondrial electron transport, NADH to ubiquinone"/>
    <property type="evidence" value="ECO:0007669"/>
    <property type="project" value="InterPro"/>
</dbReference>
<keyword evidence="13" id="KW-0472">Membrane</keyword>
<keyword evidence="10" id="KW-0249">Electron transport</keyword>
<evidence type="ECO:0000256" key="6">
    <source>
        <dbReference type="ARBA" id="ARBA00022448"/>
    </source>
</evidence>
<keyword evidence="11" id="KW-0007">Acetylation</keyword>
<evidence type="ECO:0000256" key="13">
    <source>
        <dbReference type="ARBA" id="ARBA00023136"/>
    </source>
</evidence>
<accession>A0AAD9FLK8</accession>
<evidence type="ECO:0000256" key="2">
    <source>
        <dbReference type="ARBA" id="ARBA00004443"/>
    </source>
</evidence>
<evidence type="ECO:0000256" key="10">
    <source>
        <dbReference type="ARBA" id="ARBA00022982"/>
    </source>
</evidence>
<keyword evidence="8" id="KW-0679">Respiratory chain</keyword>
<dbReference type="EMBL" id="JAODAN010000006">
    <property type="protein sequence ID" value="KAK1923800.1"/>
    <property type="molecule type" value="Genomic_DNA"/>
</dbReference>
<evidence type="ECO:0000256" key="1">
    <source>
        <dbReference type="ARBA" id="ARBA00002920"/>
    </source>
</evidence>
<dbReference type="CDD" id="cd20263">
    <property type="entry name" value="Complex1_LYR_NDUFB9_LYRM3"/>
    <property type="match status" value="1"/>
</dbReference>
<feature type="domain" description="Complex 1 LYR protein" evidence="17">
    <location>
        <begin position="16"/>
        <end position="72"/>
    </location>
</feature>
<evidence type="ECO:0000313" key="19">
    <source>
        <dbReference type="Proteomes" id="UP001182556"/>
    </source>
</evidence>
<name>A0AAD9FLK8_PAPLA</name>
<dbReference type="PANTHER" id="PTHR12868">
    <property type="entry name" value="NADH-UBIQUINONE OXIDOREDUCTASE B22 SUBUNIT"/>
    <property type="match status" value="1"/>
</dbReference>
<feature type="region of interest" description="Disordered" evidence="16">
    <location>
        <begin position="77"/>
        <end position="100"/>
    </location>
</feature>
<dbReference type="Pfam" id="PF05347">
    <property type="entry name" value="Complex1_LYR"/>
    <property type="match status" value="1"/>
</dbReference>
<dbReference type="InterPro" id="IPR045292">
    <property type="entry name" value="Complex1_LYR_NDUFB9_LYRM3"/>
</dbReference>
<dbReference type="InterPro" id="IPR033034">
    <property type="entry name" value="NDUFB9"/>
</dbReference>
<evidence type="ECO:0000256" key="16">
    <source>
        <dbReference type="SAM" id="MobiDB-lite"/>
    </source>
</evidence>